<dbReference type="SUPFAM" id="SSF51419">
    <property type="entry name" value="PLP-binding barrel"/>
    <property type="match status" value="1"/>
</dbReference>
<name>C6CAB1_MUSP7</name>
<dbReference type="InterPro" id="IPR011078">
    <property type="entry name" value="PyrdxlP_homeostasis"/>
</dbReference>
<dbReference type="GO" id="GO:0030170">
    <property type="term" value="F:pyridoxal phosphate binding"/>
    <property type="evidence" value="ECO:0007669"/>
    <property type="project" value="UniProtKB-UniRule"/>
</dbReference>
<evidence type="ECO:0000256" key="1">
    <source>
        <dbReference type="ARBA" id="ARBA00022898"/>
    </source>
</evidence>
<dbReference type="PANTHER" id="PTHR10146:SF14">
    <property type="entry name" value="PYRIDOXAL PHOSPHATE HOMEOSTASIS PROTEIN"/>
    <property type="match status" value="1"/>
</dbReference>
<gene>
    <name evidence="6" type="ordered locus">Dd703_0775</name>
</gene>
<protein>
    <recommendedName>
        <fullName evidence="2">Pyridoxal phosphate homeostasis protein</fullName>
        <shortName evidence="2">PLP homeostasis protein</shortName>
    </recommendedName>
</protein>
<dbReference type="InterPro" id="IPR029066">
    <property type="entry name" value="PLP-binding_barrel"/>
</dbReference>
<evidence type="ECO:0000256" key="4">
    <source>
        <dbReference type="RuleBase" id="RU004514"/>
    </source>
</evidence>
<dbReference type="RefSeq" id="WP_012764405.1">
    <property type="nucleotide sequence ID" value="NC_012880.1"/>
</dbReference>
<dbReference type="KEGG" id="dda:Dd703_0775"/>
<dbReference type="CDD" id="cd06824">
    <property type="entry name" value="PLPDE_III_Yggs_like"/>
    <property type="match status" value="1"/>
</dbReference>
<evidence type="ECO:0000256" key="2">
    <source>
        <dbReference type="HAMAP-Rule" id="MF_02087"/>
    </source>
</evidence>
<sequence>MTTSTVPQNLQDVRQKISAAAERCGRAPEEITLLAVSKTKPVTAIEDAIAAGQRAFGENYVQEGVEKILYFRQTHQDIALEWHFIGPLQSNKSRPVAEHFDWCHTIDRLRIAQRLSEQRPDTLPPLNVLLQINISREESKSGILPDELPALAASVAALPNLRLRGLMAIPAPEADHQRQLAVFRRMYDLFQQLQADHAHVDTLSMGMTDDMAAAIEAGSTLVRIGTAIFGARDYGATARNA</sequence>
<dbReference type="NCBIfam" id="TIGR00044">
    <property type="entry name" value="YggS family pyridoxal phosphate-dependent enzyme"/>
    <property type="match status" value="1"/>
</dbReference>
<dbReference type="InterPro" id="IPR001608">
    <property type="entry name" value="Ala_racemase_N"/>
</dbReference>
<dbReference type="PIRSF" id="PIRSF004848">
    <property type="entry name" value="YBL036c_PLPDEIII"/>
    <property type="match status" value="1"/>
</dbReference>
<dbReference type="HAMAP" id="MF_02087">
    <property type="entry name" value="PLP_homeostasis"/>
    <property type="match status" value="1"/>
</dbReference>
<comment type="similarity">
    <text evidence="2 4">Belongs to the pyridoxal phosphate-binding protein YggS/PROSC family.</text>
</comment>
<evidence type="ECO:0000313" key="7">
    <source>
        <dbReference type="Proteomes" id="UP000002734"/>
    </source>
</evidence>
<feature type="domain" description="Alanine racemase N-terminal" evidence="5">
    <location>
        <begin position="9"/>
        <end position="232"/>
    </location>
</feature>
<keyword evidence="7" id="KW-1185">Reference proteome</keyword>
<evidence type="ECO:0000313" key="6">
    <source>
        <dbReference type="EMBL" id="ACS84586.1"/>
    </source>
</evidence>
<reference evidence="6" key="1">
    <citation type="submission" date="2009-06" db="EMBL/GenBank/DDBJ databases">
        <title>Complete sequence of Dickeya dadantii Ech703.</title>
        <authorList>
            <consortium name="US DOE Joint Genome Institute"/>
            <person name="Lucas S."/>
            <person name="Copeland A."/>
            <person name="Lapidus A."/>
            <person name="Glavina del Rio T."/>
            <person name="Dalin E."/>
            <person name="Tice H."/>
            <person name="Bruce D."/>
            <person name="Goodwin L."/>
            <person name="Pitluck S."/>
            <person name="Chertkov O."/>
            <person name="Brettin T."/>
            <person name="Detter J.C."/>
            <person name="Han C."/>
            <person name="Larimer F."/>
            <person name="Land M."/>
            <person name="Hauser L."/>
            <person name="Kyrpides N."/>
            <person name="Mikhailova N."/>
            <person name="Balakrishnan V."/>
            <person name="Glasner J."/>
            <person name="Perna N.T."/>
        </authorList>
    </citation>
    <scope>NUCLEOTIDE SEQUENCE [LARGE SCALE GENOMIC DNA]</scope>
    <source>
        <strain evidence="6">Ech703</strain>
    </source>
</reference>
<evidence type="ECO:0000256" key="3">
    <source>
        <dbReference type="PIRSR" id="PIRSR004848-1"/>
    </source>
</evidence>
<dbReference type="PROSITE" id="PS01211">
    <property type="entry name" value="UPF0001"/>
    <property type="match status" value="1"/>
</dbReference>
<accession>C6CAB1</accession>
<dbReference type="AlphaFoldDB" id="C6CAB1"/>
<dbReference type="Proteomes" id="UP000002734">
    <property type="component" value="Chromosome"/>
</dbReference>
<organism evidence="6 7">
    <name type="scientific">Musicola paradisiaca (strain Ech703)</name>
    <name type="common">Dickeya paradisiaca</name>
    <name type="synonym">Dickeya dadantii</name>
    <dbReference type="NCBI Taxonomy" id="579405"/>
    <lineage>
        <taxon>Bacteria</taxon>
        <taxon>Pseudomonadati</taxon>
        <taxon>Pseudomonadota</taxon>
        <taxon>Gammaproteobacteria</taxon>
        <taxon>Enterobacterales</taxon>
        <taxon>Pectobacteriaceae</taxon>
        <taxon>Musicola</taxon>
    </lineage>
</organism>
<feature type="modified residue" description="N6-(pyridoxal phosphate)lysine" evidence="2 3">
    <location>
        <position position="38"/>
    </location>
</feature>
<dbReference type="HOGENOM" id="CLU_059988_0_1_6"/>
<dbReference type="EMBL" id="CP001654">
    <property type="protein sequence ID" value="ACS84586.1"/>
    <property type="molecule type" value="Genomic_DNA"/>
</dbReference>
<dbReference type="FunFam" id="3.20.20.10:FF:000004">
    <property type="entry name" value="Pyridoxal phosphate homeostasis protein"/>
    <property type="match status" value="1"/>
</dbReference>
<dbReference type="Pfam" id="PF01168">
    <property type="entry name" value="Ala_racemase_N"/>
    <property type="match status" value="1"/>
</dbReference>
<comment type="subunit">
    <text evidence="2">Monomer.</text>
</comment>
<comment type="function">
    <text evidence="2">Pyridoxal 5'-phosphate (PLP)-binding protein, which is involved in PLP homeostasis.</text>
</comment>
<keyword evidence="1 2" id="KW-0663">Pyridoxal phosphate</keyword>
<comment type="cofactor">
    <cofactor evidence="3">
        <name>pyridoxal 5'-phosphate</name>
        <dbReference type="ChEBI" id="CHEBI:597326"/>
    </cofactor>
</comment>
<dbReference type="STRING" id="579405.Dd703_0775"/>
<dbReference type="PANTHER" id="PTHR10146">
    <property type="entry name" value="PROLINE SYNTHETASE CO-TRANSCRIBED BACTERIAL HOMOLOG PROTEIN"/>
    <property type="match status" value="1"/>
</dbReference>
<proteinExistence type="inferred from homology"/>
<dbReference type="Gene3D" id="3.20.20.10">
    <property type="entry name" value="Alanine racemase"/>
    <property type="match status" value="1"/>
</dbReference>
<evidence type="ECO:0000259" key="5">
    <source>
        <dbReference type="Pfam" id="PF01168"/>
    </source>
</evidence>
<dbReference type="eggNOG" id="COG0325">
    <property type="taxonomic scope" value="Bacteria"/>
</dbReference>